<evidence type="ECO:0000256" key="5">
    <source>
        <dbReference type="ARBA" id="ARBA00022605"/>
    </source>
</evidence>
<keyword evidence="7 9" id="KW-0057">Aromatic amino acid biosynthesis</keyword>
<keyword evidence="5 9" id="KW-0028">Amino-acid biosynthesis</keyword>
<evidence type="ECO:0000256" key="2">
    <source>
        <dbReference type="ARBA" id="ARBA00004664"/>
    </source>
</evidence>
<dbReference type="RefSeq" id="WP_307227816.1">
    <property type="nucleotide sequence ID" value="NZ_JAUSTT010000006.1"/>
</dbReference>
<dbReference type="InterPro" id="IPR001240">
    <property type="entry name" value="PRAI_dom"/>
</dbReference>
<evidence type="ECO:0000256" key="6">
    <source>
        <dbReference type="ARBA" id="ARBA00022822"/>
    </source>
</evidence>
<dbReference type="CDD" id="cd00405">
    <property type="entry name" value="PRAI"/>
    <property type="match status" value="1"/>
</dbReference>
<evidence type="ECO:0000259" key="10">
    <source>
        <dbReference type="Pfam" id="PF00697"/>
    </source>
</evidence>
<reference evidence="11 12" key="1">
    <citation type="submission" date="2023-07" db="EMBL/GenBank/DDBJ databases">
        <title>Genomic Encyclopedia of Type Strains, Phase IV (KMG-IV): sequencing the most valuable type-strain genomes for metagenomic binning, comparative biology and taxonomic classification.</title>
        <authorList>
            <person name="Goeker M."/>
        </authorList>
    </citation>
    <scope>NUCLEOTIDE SEQUENCE [LARGE SCALE GENOMIC DNA]</scope>
    <source>
        <strain evidence="11 12">DSM 23837</strain>
    </source>
</reference>
<dbReference type="PANTHER" id="PTHR42894:SF1">
    <property type="entry name" value="N-(5'-PHOSPHORIBOSYL)ANTHRANILATE ISOMERASE"/>
    <property type="match status" value="1"/>
</dbReference>
<evidence type="ECO:0000256" key="3">
    <source>
        <dbReference type="ARBA" id="ARBA00012572"/>
    </source>
</evidence>
<dbReference type="Gene3D" id="3.20.20.70">
    <property type="entry name" value="Aldolase class I"/>
    <property type="match status" value="1"/>
</dbReference>
<proteinExistence type="inferred from homology"/>
<dbReference type="HAMAP" id="MF_00135">
    <property type="entry name" value="PRAI"/>
    <property type="match status" value="1"/>
</dbReference>
<gene>
    <name evidence="9" type="primary">trpF</name>
    <name evidence="11" type="ORF">J2S08_001308</name>
</gene>
<dbReference type="Pfam" id="PF00697">
    <property type="entry name" value="PRAI"/>
    <property type="match status" value="1"/>
</dbReference>
<evidence type="ECO:0000313" key="12">
    <source>
        <dbReference type="Proteomes" id="UP001223586"/>
    </source>
</evidence>
<dbReference type="EMBL" id="JAUSTT010000006">
    <property type="protein sequence ID" value="MDQ0175474.1"/>
    <property type="molecule type" value="Genomic_DNA"/>
</dbReference>
<dbReference type="InterPro" id="IPR044643">
    <property type="entry name" value="TrpF_fam"/>
</dbReference>
<evidence type="ECO:0000256" key="9">
    <source>
        <dbReference type="HAMAP-Rule" id="MF_00135"/>
    </source>
</evidence>
<evidence type="ECO:0000313" key="11">
    <source>
        <dbReference type="EMBL" id="MDQ0175474.1"/>
    </source>
</evidence>
<evidence type="ECO:0000256" key="7">
    <source>
        <dbReference type="ARBA" id="ARBA00023141"/>
    </source>
</evidence>
<dbReference type="EC" id="5.3.1.24" evidence="3 9"/>
<accession>A0ABT9WQT3</accession>
<comment type="pathway">
    <text evidence="2 9">Amino-acid biosynthesis; L-tryptophan biosynthesis; L-tryptophan from chorismate: step 3/5.</text>
</comment>
<feature type="domain" description="N-(5'phosphoribosyl) anthranilate isomerase (PRAI)" evidence="10">
    <location>
        <begin position="3"/>
        <end position="196"/>
    </location>
</feature>
<sequence>MIIKICGITNMEGAKAASKAGADFIGFVFADSKRKIAPYKAKEIASTIPNNVKKVGVFVNESLTNILQIAKEVDLDIIQLHGDEPAAFCKQIPLPTIKAFGIQCQEDIVGLSSYDCDYYLVDSPTGRYRGGNGTTFDWSLMKDHGIAREQVMLAGGLHAENIETAISIVQPAAIDVSSGVETNGKKDPDKIKAFIHKAKQAYKLLERRKNLEDLYTS</sequence>
<evidence type="ECO:0000256" key="4">
    <source>
        <dbReference type="ARBA" id="ARBA00022272"/>
    </source>
</evidence>
<comment type="catalytic activity">
    <reaction evidence="1 9">
        <text>N-(5-phospho-beta-D-ribosyl)anthranilate = 1-(2-carboxyphenylamino)-1-deoxy-D-ribulose 5-phosphate</text>
        <dbReference type="Rhea" id="RHEA:21540"/>
        <dbReference type="ChEBI" id="CHEBI:18277"/>
        <dbReference type="ChEBI" id="CHEBI:58613"/>
        <dbReference type="EC" id="5.3.1.24"/>
    </reaction>
</comment>
<dbReference type="SUPFAM" id="SSF51366">
    <property type="entry name" value="Ribulose-phoshate binding barrel"/>
    <property type="match status" value="1"/>
</dbReference>
<name>A0ABT9WQT3_9BACI</name>
<dbReference type="GO" id="GO:0016853">
    <property type="term" value="F:isomerase activity"/>
    <property type="evidence" value="ECO:0007669"/>
    <property type="project" value="UniProtKB-KW"/>
</dbReference>
<dbReference type="Proteomes" id="UP001223586">
    <property type="component" value="Unassembled WGS sequence"/>
</dbReference>
<dbReference type="InterPro" id="IPR011060">
    <property type="entry name" value="RibuloseP-bd_barrel"/>
</dbReference>
<comment type="caution">
    <text evidence="11">The sequence shown here is derived from an EMBL/GenBank/DDBJ whole genome shotgun (WGS) entry which is preliminary data.</text>
</comment>
<evidence type="ECO:0000256" key="8">
    <source>
        <dbReference type="ARBA" id="ARBA00023235"/>
    </source>
</evidence>
<keyword evidence="6 9" id="KW-0822">Tryptophan biosynthesis</keyword>
<keyword evidence="8 9" id="KW-0413">Isomerase</keyword>
<organism evidence="11 12">
    <name type="scientific">Bacillus chungangensis</name>
    <dbReference type="NCBI Taxonomy" id="587633"/>
    <lineage>
        <taxon>Bacteria</taxon>
        <taxon>Bacillati</taxon>
        <taxon>Bacillota</taxon>
        <taxon>Bacilli</taxon>
        <taxon>Bacillales</taxon>
        <taxon>Bacillaceae</taxon>
        <taxon>Bacillus</taxon>
    </lineage>
</organism>
<keyword evidence="12" id="KW-1185">Reference proteome</keyword>
<protein>
    <recommendedName>
        <fullName evidence="4 9">N-(5'-phosphoribosyl)anthranilate isomerase</fullName>
        <shortName evidence="9">PRAI</shortName>
        <ecNumber evidence="3 9">5.3.1.24</ecNumber>
    </recommendedName>
</protein>
<comment type="similarity">
    <text evidence="9">Belongs to the TrpF family.</text>
</comment>
<dbReference type="InterPro" id="IPR013785">
    <property type="entry name" value="Aldolase_TIM"/>
</dbReference>
<evidence type="ECO:0000256" key="1">
    <source>
        <dbReference type="ARBA" id="ARBA00001164"/>
    </source>
</evidence>
<dbReference type="NCBIfam" id="NF002300">
    <property type="entry name" value="PRK01222.1-7"/>
    <property type="match status" value="1"/>
</dbReference>
<dbReference type="PANTHER" id="PTHR42894">
    <property type="entry name" value="N-(5'-PHOSPHORIBOSYL)ANTHRANILATE ISOMERASE"/>
    <property type="match status" value="1"/>
</dbReference>